<dbReference type="AlphaFoldDB" id="A0AAW3FC10"/>
<dbReference type="RefSeq" id="WP_036871058.1">
    <property type="nucleotide sequence ID" value="NZ_JRNJ01000104.1"/>
</dbReference>
<sequence>METVTIGNESGGHVDGILRINRKSDFPLGIKLIRDGEIVVFPDCDFTIKAIAGNGFTTYKAERRNGVCTNCQVADKQLIIFFDNHNLGKGRVKIELSIDFPDENFSDGFRRETFTATSNIELVDDNGDALKLAMPDPIVVEKEVVNEKNSLLVWQVR</sequence>
<reference evidence="1 2" key="1">
    <citation type="submission" date="2014-07" db="EMBL/GenBank/DDBJ databases">
        <authorList>
            <person name="McCorrison J."/>
            <person name="Sanka R."/>
            <person name="Torralba M."/>
            <person name="Gillis M."/>
            <person name="Haft D.H."/>
            <person name="Methe B."/>
            <person name="Sutton G."/>
            <person name="Nelson K.E."/>
        </authorList>
    </citation>
    <scope>NUCLEOTIDE SEQUENCE [LARGE SCALE GENOMIC DNA]</scope>
    <source>
        <strain evidence="1 2">DNF00424</strain>
    </source>
</reference>
<accession>A0AAW3FC10</accession>
<dbReference type="Proteomes" id="UP000029533">
    <property type="component" value="Unassembled WGS sequence"/>
</dbReference>
<dbReference type="EMBL" id="JRNJ01000104">
    <property type="protein sequence ID" value="KGF24875.1"/>
    <property type="molecule type" value="Genomic_DNA"/>
</dbReference>
<organism evidence="1 2">
    <name type="scientific">Prevotella histicola JCM 15637 = DNF00424</name>
    <dbReference type="NCBI Taxonomy" id="1236504"/>
    <lineage>
        <taxon>Bacteria</taxon>
        <taxon>Pseudomonadati</taxon>
        <taxon>Bacteroidota</taxon>
        <taxon>Bacteroidia</taxon>
        <taxon>Bacteroidales</taxon>
        <taxon>Prevotellaceae</taxon>
        <taxon>Prevotella</taxon>
    </lineage>
</organism>
<name>A0AAW3FC10_9BACT</name>
<gene>
    <name evidence="1" type="ORF">HMPREF2132_11310</name>
</gene>
<protein>
    <submittedName>
        <fullName evidence="1">Uncharacterized protein</fullName>
    </submittedName>
</protein>
<evidence type="ECO:0000313" key="2">
    <source>
        <dbReference type="Proteomes" id="UP000029533"/>
    </source>
</evidence>
<evidence type="ECO:0000313" key="1">
    <source>
        <dbReference type="EMBL" id="KGF24875.1"/>
    </source>
</evidence>
<proteinExistence type="predicted"/>
<comment type="caution">
    <text evidence="1">The sequence shown here is derived from an EMBL/GenBank/DDBJ whole genome shotgun (WGS) entry which is preliminary data.</text>
</comment>